<organism evidence="1 3">
    <name type="scientific">Sulfuracidifex tepidarius</name>
    <dbReference type="NCBI Taxonomy" id="1294262"/>
    <lineage>
        <taxon>Archaea</taxon>
        <taxon>Thermoproteota</taxon>
        <taxon>Thermoprotei</taxon>
        <taxon>Sulfolobales</taxon>
        <taxon>Sulfolobaceae</taxon>
        <taxon>Sulfuracidifex</taxon>
    </lineage>
</organism>
<dbReference type="OrthoDB" id="379577at2157"/>
<accession>A0A510DY89</accession>
<proteinExistence type="predicted"/>
<keyword evidence="3" id="KW-1185">Reference proteome</keyword>
<dbReference type="RefSeq" id="WP_149528807.1">
    <property type="nucleotide sequence ID" value="NZ_AP018929.1"/>
</dbReference>
<dbReference type="AlphaFoldDB" id="A0A510DY89"/>
<evidence type="ECO:0000313" key="2">
    <source>
        <dbReference type="EMBL" id="BBG27989.1"/>
    </source>
</evidence>
<dbReference type="EMBL" id="AP018929">
    <property type="protein sequence ID" value="BBG25196.1"/>
    <property type="molecule type" value="Genomic_DNA"/>
</dbReference>
<protein>
    <submittedName>
        <fullName evidence="1">Uncharacterized protein</fullName>
    </submittedName>
</protein>
<dbReference type="Proteomes" id="UP000325030">
    <property type="component" value="Chromosome"/>
</dbReference>
<evidence type="ECO:0000313" key="1">
    <source>
        <dbReference type="EMBL" id="BBG25196.1"/>
    </source>
</evidence>
<dbReference type="EMBL" id="AP018930">
    <property type="protein sequence ID" value="BBG27989.1"/>
    <property type="molecule type" value="Genomic_DNA"/>
</dbReference>
<dbReference type="KEGG" id="step:IC006_2531"/>
<dbReference type="GeneID" id="41718818"/>
<sequence length="153" mass="17636">MKTGNKLSINSNIINEGIIYRVSKEIKVDSIGNKESATKIVSLKNMKINVEKKKESVPLFYPMSVEESLKKFNSKWSYAGVFIPYAYSLSIRVILPFTPKEVFVFQSEKVTDDVPLNPVPIREPKVYSPRVFYYNFKMVRRGGYFIGWVPPNL</sequence>
<reference evidence="1 3" key="2">
    <citation type="journal article" date="2020" name="Int. J. Syst. Evol. Microbiol.">
        <title>Sulfuracidifex tepidarius gen. nov., sp. nov. and transfer of Sulfolobus metallicus Huber and Stetter 1992 to the genus Sulfuracidifex as Sulfuracidifex metallicus comb. nov.</title>
        <authorList>
            <person name="Itoh T."/>
            <person name="Miura T."/>
            <person name="Sakai H.D."/>
            <person name="Kato S."/>
            <person name="Ohkuma M."/>
            <person name="Takashina T."/>
        </authorList>
    </citation>
    <scope>NUCLEOTIDE SEQUENCE [LARGE SCALE GENOMIC DNA]</scope>
    <source>
        <strain evidence="1 3">IC-006</strain>
        <strain evidence="2">IC-007</strain>
    </source>
</reference>
<evidence type="ECO:0000313" key="4">
    <source>
        <dbReference type="Proteomes" id="UP000325030"/>
    </source>
</evidence>
<evidence type="ECO:0000313" key="3">
    <source>
        <dbReference type="Proteomes" id="UP000322983"/>
    </source>
</evidence>
<dbReference type="Proteomes" id="UP000322983">
    <property type="component" value="Chromosome"/>
</dbReference>
<gene>
    <name evidence="1" type="ORF">IC006_2531</name>
    <name evidence="2" type="ORF">IC007_2544</name>
</gene>
<accession>A0A510E654</accession>
<reference evidence="4" key="1">
    <citation type="submission" date="2018-09" db="EMBL/GenBank/DDBJ databases">
        <title>Complete Genome Sequencing of Sulfolobus sp. JCM 16834.</title>
        <authorList>
            <person name="Kato S."/>
            <person name="Itoh T."/>
            <person name="Ohkuma M."/>
        </authorList>
    </citation>
    <scope>NUCLEOTIDE SEQUENCE [LARGE SCALE GENOMIC DNA]</scope>
    <source>
        <strain evidence="4">IC-007</strain>
    </source>
</reference>
<name>A0A510DY89_9CREN</name>